<dbReference type="RefSeq" id="WP_046850784.1">
    <property type="nucleotide sequence ID" value="NZ_CP011451.1"/>
</dbReference>
<dbReference type="Gene3D" id="3.40.50.1820">
    <property type="entry name" value="alpha/beta hydrolase"/>
    <property type="match status" value="1"/>
</dbReference>
<dbReference type="KEGG" id="nco:AAW31_14555"/>
<dbReference type="EMBL" id="CP011451">
    <property type="protein sequence ID" value="AKH38748.1"/>
    <property type="molecule type" value="Genomic_DNA"/>
</dbReference>
<name>A0A0F7KHY7_9PROT</name>
<reference evidence="1 3" key="2">
    <citation type="journal article" date="2016" name="Genome Announc.">
        <title>Genome Sequence of Nitrosomonas communis Strain Nm2, a Mesophilic Ammonia-Oxidizing Bacterium Isolated from Mediterranean Soil.</title>
        <authorList>
            <person name="Kozlowski J.A."/>
            <person name="Kits K.D."/>
            <person name="Stein L.Y."/>
        </authorList>
    </citation>
    <scope>NUCLEOTIDE SEQUENCE [LARGE SCALE GENOMIC DNA]</scope>
    <source>
        <strain evidence="1 3">Nm2</strain>
    </source>
</reference>
<sequence>MSQRDCYYDREKKPCNPPSTGFAPNNALCIASASNLVYEEYDSMRAADLIKWEFDQFETISASKKRFIDTQAFVRADSHILIITFCGTEPVDLKDWPTDAQFDLIVGPRKMLRIWYAPVFYEVLDAVWLQLEASITELRTHHKPVIKQSGSPAKA</sequence>
<dbReference type="OrthoDB" id="5522031at2"/>
<evidence type="ECO:0000313" key="3">
    <source>
        <dbReference type="Proteomes" id="UP000034156"/>
    </source>
</evidence>
<evidence type="ECO:0000313" key="2">
    <source>
        <dbReference type="EMBL" id="TYP94272.1"/>
    </source>
</evidence>
<dbReference type="Proteomes" id="UP000034156">
    <property type="component" value="Chromosome"/>
</dbReference>
<organism evidence="1 3">
    <name type="scientific">Nitrosomonas communis</name>
    <dbReference type="NCBI Taxonomy" id="44574"/>
    <lineage>
        <taxon>Bacteria</taxon>
        <taxon>Pseudomonadati</taxon>
        <taxon>Pseudomonadota</taxon>
        <taxon>Betaproteobacteria</taxon>
        <taxon>Nitrosomonadales</taxon>
        <taxon>Nitrosomonadaceae</taxon>
        <taxon>Nitrosomonas</taxon>
    </lineage>
</organism>
<dbReference type="PATRIC" id="fig|44574.3.peg.3523"/>
<accession>A0A0F7KHY7</accession>
<evidence type="ECO:0000313" key="1">
    <source>
        <dbReference type="EMBL" id="AKH38748.1"/>
    </source>
</evidence>
<dbReference type="InterPro" id="IPR029058">
    <property type="entry name" value="AB_hydrolase_fold"/>
</dbReference>
<reference evidence="3" key="1">
    <citation type="submission" date="2015-05" db="EMBL/GenBank/DDBJ databases">
        <title>Draft genome of Nitrosomonas communis strain Nm2.</title>
        <authorList>
            <person name="Kozlowski J.A."/>
            <person name="Kits K.D."/>
            <person name="Stein L.Y."/>
        </authorList>
    </citation>
    <scope>NUCLEOTIDE SEQUENCE [LARGE SCALE GENOMIC DNA]</scope>
    <source>
        <strain evidence="3">Nm2</strain>
    </source>
</reference>
<dbReference type="AlphaFoldDB" id="A0A0F7KHY7"/>
<reference evidence="2 4" key="3">
    <citation type="submission" date="2019-07" db="EMBL/GenBank/DDBJ databases">
        <title>Active sludge and wastewater microbial communities from Klosterneuburg, Austria.</title>
        <authorList>
            <person name="Wagner M."/>
        </authorList>
    </citation>
    <scope>NUCLEOTIDE SEQUENCE [LARGE SCALE GENOMIC DNA]</scope>
    <source>
        <strain evidence="2 4">Nm2</strain>
    </source>
</reference>
<keyword evidence="3" id="KW-1185">Reference proteome</keyword>
<gene>
    <name evidence="1" type="ORF">AAW31_14555</name>
    <name evidence="2" type="ORF">BCL69_100242</name>
</gene>
<protein>
    <submittedName>
        <fullName evidence="1">Uncharacterized protein</fullName>
    </submittedName>
</protein>
<evidence type="ECO:0000313" key="4">
    <source>
        <dbReference type="Proteomes" id="UP000324176"/>
    </source>
</evidence>
<dbReference type="Proteomes" id="UP000324176">
    <property type="component" value="Unassembled WGS sequence"/>
</dbReference>
<dbReference type="EMBL" id="VNHT01000002">
    <property type="protein sequence ID" value="TYP94272.1"/>
    <property type="molecule type" value="Genomic_DNA"/>
</dbReference>
<proteinExistence type="predicted"/>